<dbReference type="Proteomes" id="UP000053558">
    <property type="component" value="Unassembled WGS sequence"/>
</dbReference>
<name>A0A5M3MKW0_CONPW</name>
<dbReference type="OrthoDB" id="3248986at2759"/>
<reference evidence="2" key="1">
    <citation type="journal article" date="2012" name="Science">
        <title>The Paleozoic origin of enzymatic lignin decomposition reconstructed from 31 fungal genomes.</title>
        <authorList>
            <person name="Floudas D."/>
            <person name="Binder M."/>
            <person name="Riley R."/>
            <person name="Barry K."/>
            <person name="Blanchette R.A."/>
            <person name="Henrissat B."/>
            <person name="Martinez A.T."/>
            <person name="Otillar R."/>
            <person name="Spatafora J.W."/>
            <person name="Yadav J.S."/>
            <person name="Aerts A."/>
            <person name="Benoit I."/>
            <person name="Boyd A."/>
            <person name="Carlson A."/>
            <person name="Copeland A."/>
            <person name="Coutinho P.M."/>
            <person name="de Vries R.P."/>
            <person name="Ferreira P."/>
            <person name="Findley K."/>
            <person name="Foster B."/>
            <person name="Gaskell J."/>
            <person name="Glotzer D."/>
            <person name="Gorecki P."/>
            <person name="Heitman J."/>
            <person name="Hesse C."/>
            <person name="Hori C."/>
            <person name="Igarashi K."/>
            <person name="Jurgens J.A."/>
            <person name="Kallen N."/>
            <person name="Kersten P."/>
            <person name="Kohler A."/>
            <person name="Kuees U."/>
            <person name="Kumar T.K.A."/>
            <person name="Kuo A."/>
            <person name="LaButti K."/>
            <person name="Larrondo L.F."/>
            <person name="Lindquist E."/>
            <person name="Ling A."/>
            <person name="Lombard V."/>
            <person name="Lucas S."/>
            <person name="Lundell T."/>
            <person name="Martin R."/>
            <person name="McLaughlin D.J."/>
            <person name="Morgenstern I."/>
            <person name="Morin E."/>
            <person name="Murat C."/>
            <person name="Nagy L.G."/>
            <person name="Nolan M."/>
            <person name="Ohm R.A."/>
            <person name="Patyshakuliyeva A."/>
            <person name="Rokas A."/>
            <person name="Ruiz-Duenas F.J."/>
            <person name="Sabat G."/>
            <person name="Salamov A."/>
            <person name="Samejima M."/>
            <person name="Schmutz J."/>
            <person name="Slot J.C."/>
            <person name="St John F."/>
            <person name="Stenlid J."/>
            <person name="Sun H."/>
            <person name="Sun S."/>
            <person name="Syed K."/>
            <person name="Tsang A."/>
            <person name="Wiebenga A."/>
            <person name="Young D."/>
            <person name="Pisabarro A."/>
            <person name="Eastwood D.C."/>
            <person name="Martin F."/>
            <person name="Cullen D."/>
            <person name="Grigoriev I.V."/>
            <person name="Hibbett D.S."/>
        </authorList>
    </citation>
    <scope>NUCLEOTIDE SEQUENCE [LARGE SCALE GENOMIC DNA]</scope>
    <source>
        <strain evidence="2">RWD-64-598 SS2</strain>
    </source>
</reference>
<gene>
    <name evidence="1" type="ORF">CONPUDRAFT_58085</name>
</gene>
<dbReference type="RefSeq" id="XP_007769731.1">
    <property type="nucleotide sequence ID" value="XM_007771541.1"/>
</dbReference>
<dbReference type="OMA" id="FDHVCQE"/>
<protein>
    <submittedName>
        <fullName evidence="1">Uncharacterized protein</fullName>
    </submittedName>
</protein>
<dbReference type="GeneID" id="19207924"/>
<evidence type="ECO:0000313" key="1">
    <source>
        <dbReference type="EMBL" id="EIW79610.1"/>
    </source>
</evidence>
<keyword evidence="2" id="KW-1185">Reference proteome</keyword>
<comment type="caution">
    <text evidence="1">The sequence shown here is derived from an EMBL/GenBank/DDBJ whole genome shotgun (WGS) entry which is preliminary data.</text>
</comment>
<dbReference type="KEGG" id="cput:CONPUDRAFT_58085"/>
<organism evidence="1 2">
    <name type="scientific">Coniophora puteana (strain RWD-64-598)</name>
    <name type="common">Brown rot fungus</name>
    <dbReference type="NCBI Taxonomy" id="741705"/>
    <lineage>
        <taxon>Eukaryota</taxon>
        <taxon>Fungi</taxon>
        <taxon>Dikarya</taxon>
        <taxon>Basidiomycota</taxon>
        <taxon>Agaricomycotina</taxon>
        <taxon>Agaricomycetes</taxon>
        <taxon>Agaricomycetidae</taxon>
        <taxon>Boletales</taxon>
        <taxon>Coniophorineae</taxon>
        <taxon>Coniophoraceae</taxon>
        <taxon>Coniophora</taxon>
    </lineage>
</organism>
<feature type="non-terminal residue" evidence="1">
    <location>
        <position position="1"/>
    </location>
</feature>
<dbReference type="EMBL" id="JH711580">
    <property type="protein sequence ID" value="EIW79610.1"/>
    <property type="molecule type" value="Genomic_DNA"/>
</dbReference>
<dbReference type="PANTHER" id="PTHR46579">
    <property type="entry name" value="F5/8 TYPE C DOMAIN-CONTAINING PROTEIN-RELATED"/>
    <property type="match status" value="1"/>
</dbReference>
<sequence length="858" mass="97840">KERPEVRNAYLRAVLANVFSKVSVADASDLLSAMLDNASIIRPLPDHPRPVRTLKSAKQRLGIDPDQYIIKYAVCPDCWKHYHPTDLQTLMSPVCSVDGCSGVIYEDFINARCKHIRKPFKLHPQVSIIASLRRMFMRPGFARMIRDSRADVPDRDVDEHFVMRDMHDGSLWHELNTHTVREVGEHGHVRDRPEDDHDTAPKLTSHRYGLHLTCNIDWMGVLENRPHSTGAMYIAINNLPREHRFLQSNVICASVMPGPKEPDVRQISHCMEPCTKEISILRNGITLCVKMAVYSEDQLADVHADLACLDCDMPASHKTNGTASHSHDMHPCVSCDANVTDFNKPSGYDSSTRPKEDYKLLRQAFYARDAPLARQAQLLDDYGKRFVILDALPGWLPKTKTALDFMHAVYLGIVPHLFDVVIFNGQLMTGIGGSESAKSRFETLINSILWPSHITRLPKNLGENHSLKKADEWRRLITITPVLLWWAWRDENDEIPSAPPPLPPNTDDPGFSRDRHQLYDAILLLCAAVRIFSSREISMHQAQTAQEFLAQYCQRCIALDIPLRPNHHASMHTSEMVKHFGPVYSWWLFAFERFNGMLERVKHNGHDGGQMELTLMRAWVQTHLIYEYLLNLPPEAHDVERRTLDNMIKTQARNRGAMMTEIAFYQSETSEDNVRLPSRAAKFVDLRRYDPPQMYRLLLAYCRALWPDLNLVSDRSSDAGTTPFVSGRVARSLTYIRKDGIRYGCTSNHSESSRVPVRIHSLFVVGVGDKLPHVCAVVQRLYSDDRIPMFPWSMFSSILGIHVCYADEFSSLEVFPSSAIQCSIGLIPFTLRELRRPLVAAVSFDHVCQEPCFNCKNY</sequence>
<dbReference type="PANTHER" id="PTHR46579:SF1">
    <property type="entry name" value="F5_8 TYPE C DOMAIN-CONTAINING PROTEIN"/>
    <property type="match status" value="1"/>
</dbReference>
<dbReference type="AlphaFoldDB" id="A0A5M3MKW0"/>
<accession>A0A5M3MKW0</accession>
<proteinExistence type="predicted"/>
<evidence type="ECO:0000313" key="2">
    <source>
        <dbReference type="Proteomes" id="UP000053558"/>
    </source>
</evidence>